<dbReference type="KEGG" id="mcee:MCEL_37900"/>
<dbReference type="STRING" id="1249101.BST21_16835"/>
<keyword evidence="4" id="KW-1185">Reference proteome</keyword>
<dbReference type="Pfam" id="PF22905">
    <property type="entry name" value="Hydro_N_hd"/>
    <property type="match status" value="1"/>
</dbReference>
<reference evidence="3 4" key="1">
    <citation type="journal article" date="2019" name="Emerg. Microbes Infect.">
        <title>Comprehensive subspecies identification of 175 nontuberculous mycobacteria species based on 7547 genomic profiles.</title>
        <authorList>
            <person name="Matsumoto Y."/>
            <person name="Kinjo T."/>
            <person name="Motooka D."/>
            <person name="Nabeya D."/>
            <person name="Jung N."/>
            <person name="Uechi K."/>
            <person name="Horii T."/>
            <person name="Iida T."/>
            <person name="Fujita J."/>
            <person name="Nakamura S."/>
        </authorList>
    </citation>
    <scope>NUCLEOTIDE SEQUENCE [LARGE SCALE GENOMIC DNA]</scope>
    <source>
        <strain evidence="3 4">JCM 18439</strain>
    </source>
</reference>
<sequence>MAEAQRNGDIAISNLDAALKRIDNQIDYQLAVAAANGEEADVSDLKRAAVDRTREALTAVQGVRDSYSEQLDKSRLEMAAEGYSPDAMKGSEGQQESPTSQDAKAEADQYGSEQRTADQELVNSPGPWTPEKQAAAGRLRDYDTINDPTSSLDQRRFAGQRLDDYQTATTQGPLLGDPILGGDARSQARTRLEMQAKLEQGLLNTAPMPPDQATAMINQSEAQARNLVIARVQEQLMQAGMSPEGAAAATDSMAQGIVPKELVEAASAAGKPIAGGEKAFQHFANSLPIADNPVQGMPGFSPSDVDVLKKIGGNLGVAGNLVDFGVGMYEWRTGTPLGEVAAKTGGGMLGASGMAAFGAWLGAPAGPVGIFAGAFILGSIGSLGGEQLGQNLYQRMAGS</sequence>
<gene>
    <name evidence="3" type="ORF">MCEL_37900</name>
</gene>
<proteinExistence type="predicted"/>
<dbReference type="Proteomes" id="UP000466431">
    <property type="component" value="Chromosome"/>
</dbReference>
<dbReference type="AlphaFoldDB" id="A0A1X0BRS8"/>
<name>A0A1X0BRS8_MYCCF</name>
<evidence type="ECO:0000313" key="4">
    <source>
        <dbReference type="Proteomes" id="UP000466431"/>
    </source>
</evidence>
<evidence type="ECO:0000256" key="1">
    <source>
        <dbReference type="SAM" id="MobiDB-lite"/>
    </source>
</evidence>
<accession>A0A1X0BRS8</accession>
<organism evidence="3 4">
    <name type="scientific">Mycolicibacterium celeriflavum</name>
    <name type="common">Mycobacterium celeriflavum</name>
    <dbReference type="NCBI Taxonomy" id="1249101"/>
    <lineage>
        <taxon>Bacteria</taxon>
        <taxon>Bacillati</taxon>
        <taxon>Actinomycetota</taxon>
        <taxon>Actinomycetes</taxon>
        <taxon>Mycobacteriales</taxon>
        <taxon>Mycobacteriaceae</taxon>
        <taxon>Mycolicibacterium</taxon>
    </lineage>
</organism>
<evidence type="ECO:0000259" key="2">
    <source>
        <dbReference type="Pfam" id="PF22905"/>
    </source>
</evidence>
<dbReference type="EMBL" id="AP022591">
    <property type="protein sequence ID" value="BBY45495.1"/>
    <property type="molecule type" value="Genomic_DNA"/>
</dbReference>
<dbReference type="InterPro" id="IPR054469">
    <property type="entry name" value="Pred_hydrolase_N"/>
</dbReference>
<protein>
    <recommendedName>
        <fullName evidence="2">Predicted hydrolase N-terminal domain-containing protein</fullName>
    </recommendedName>
</protein>
<feature type="compositionally biased region" description="Polar residues" evidence="1">
    <location>
        <begin position="92"/>
        <end position="102"/>
    </location>
</feature>
<feature type="region of interest" description="Disordered" evidence="1">
    <location>
        <begin position="84"/>
        <end position="151"/>
    </location>
</feature>
<evidence type="ECO:0000313" key="3">
    <source>
        <dbReference type="EMBL" id="BBY45495.1"/>
    </source>
</evidence>
<feature type="domain" description="Predicted hydrolase N-terminal" evidence="2">
    <location>
        <begin position="1"/>
        <end position="78"/>
    </location>
</feature>